<name>A0A7R9BE67_TIMSH</name>
<dbReference type="EMBL" id="OC042940">
    <property type="protein sequence ID" value="CAD7269948.1"/>
    <property type="molecule type" value="Genomic_DNA"/>
</dbReference>
<gene>
    <name evidence="2" type="ORF">TSIB3V08_LOCUS13948</name>
</gene>
<evidence type="ECO:0000256" key="1">
    <source>
        <dbReference type="SAM" id="MobiDB-lite"/>
    </source>
</evidence>
<sequence>MRVTRIARSRHATPTAPRRSHPGTMLYTPPTSPVARTSAESSRTFPLKNVWSLIILVLFRKIF</sequence>
<evidence type="ECO:0000313" key="2">
    <source>
        <dbReference type="EMBL" id="CAD7269948.1"/>
    </source>
</evidence>
<feature type="region of interest" description="Disordered" evidence="1">
    <location>
        <begin position="1"/>
        <end position="39"/>
    </location>
</feature>
<feature type="compositionally biased region" description="Basic residues" evidence="1">
    <location>
        <begin position="1"/>
        <end position="11"/>
    </location>
</feature>
<accession>A0A7R9BE67</accession>
<protein>
    <submittedName>
        <fullName evidence="2">Uncharacterized protein</fullName>
    </submittedName>
</protein>
<dbReference type="AlphaFoldDB" id="A0A7R9BE67"/>
<reference evidence="2" key="1">
    <citation type="submission" date="2020-11" db="EMBL/GenBank/DDBJ databases">
        <authorList>
            <person name="Tran Van P."/>
        </authorList>
    </citation>
    <scope>NUCLEOTIDE SEQUENCE</scope>
</reference>
<organism evidence="2">
    <name type="scientific">Timema shepardi</name>
    <name type="common">Walking stick</name>
    <dbReference type="NCBI Taxonomy" id="629360"/>
    <lineage>
        <taxon>Eukaryota</taxon>
        <taxon>Metazoa</taxon>
        <taxon>Ecdysozoa</taxon>
        <taxon>Arthropoda</taxon>
        <taxon>Hexapoda</taxon>
        <taxon>Insecta</taxon>
        <taxon>Pterygota</taxon>
        <taxon>Neoptera</taxon>
        <taxon>Polyneoptera</taxon>
        <taxon>Phasmatodea</taxon>
        <taxon>Timematodea</taxon>
        <taxon>Timematoidea</taxon>
        <taxon>Timematidae</taxon>
        <taxon>Timema</taxon>
    </lineage>
</organism>
<proteinExistence type="predicted"/>